<gene>
    <name evidence="8" type="ORF">OESDEN_13211</name>
</gene>
<evidence type="ECO:0000256" key="4">
    <source>
        <dbReference type="ARBA" id="ARBA00019905"/>
    </source>
</evidence>
<dbReference type="InterPro" id="IPR012341">
    <property type="entry name" value="6hp_glycosidase-like_sf"/>
</dbReference>
<dbReference type="Pfam" id="PF01204">
    <property type="entry name" value="Trehalase"/>
    <property type="match status" value="1"/>
</dbReference>
<evidence type="ECO:0000313" key="9">
    <source>
        <dbReference type="Proteomes" id="UP000053660"/>
    </source>
</evidence>
<dbReference type="InterPro" id="IPR001661">
    <property type="entry name" value="Glyco_hydro_37"/>
</dbReference>
<dbReference type="PANTHER" id="PTHR23403">
    <property type="entry name" value="TREHALASE"/>
    <property type="match status" value="1"/>
</dbReference>
<keyword evidence="9" id="KW-1185">Reference proteome</keyword>
<dbReference type="Gene3D" id="1.50.10.10">
    <property type="match status" value="1"/>
</dbReference>
<dbReference type="Proteomes" id="UP000053660">
    <property type="component" value="Unassembled WGS sequence"/>
</dbReference>
<reference evidence="8 9" key="1">
    <citation type="submission" date="2014-03" db="EMBL/GenBank/DDBJ databases">
        <title>Draft genome of the hookworm Oesophagostomum dentatum.</title>
        <authorList>
            <person name="Mitreva M."/>
        </authorList>
    </citation>
    <scope>NUCLEOTIDE SEQUENCE [LARGE SCALE GENOMIC DNA]</scope>
    <source>
        <strain evidence="8 9">OD-Hann</strain>
    </source>
</reference>
<evidence type="ECO:0000256" key="5">
    <source>
        <dbReference type="ARBA" id="ARBA00022801"/>
    </source>
</evidence>
<proteinExistence type="inferred from homology"/>
<dbReference type="GO" id="GO:0005993">
    <property type="term" value="P:trehalose catabolic process"/>
    <property type="evidence" value="ECO:0007669"/>
    <property type="project" value="TreeGrafter"/>
</dbReference>
<evidence type="ECO:0000256" key="7">
    <source>
        <dbReference type="RuleBase" id="RU361180"/>
    </source>
</evidence>
<evidence type="ECO:0000256" key="6">
    <source>
        <dbReference type="ARBA" id="ARBA00023295"/>
    </source>
</evidence>
<dbReference type="AlphaFoldDB" id="A0A0B1SU26"/>
<dbReference type="InterPro" id="IPR018232">
    <property type="entry name" value="Glyco_hydro_37_CS"/>
</dbReference>
<evidence type="ECO:0000313" key="8">
    <source>
        <dbReference type="EMBL" id="KHJ87022.1"/>
    </source>
</evidence>
<evidence type="ECO:0000256" key="2">
    <source>
        <dbReference type="ARBA" id="ARBA00005615"/>
    </source>
</evidence>
<evidence type="ECO:0000256" key="1">
    <source>
        <dbReference type="ARBA" id="ARBA00001576"/>
    </source>
</evidence>
<organism evidence="8 9">
    <name type="scientific">Oesophagostomum dentatum</name>
    <name type="common">Nodular worm</name>
    <dbReference type="NCBI Taxonomy" id="61180"/>
    <lineage>
        <taxon>Eukaryota</taxon>
        <taxon>Metazoa</taxon>
        <taxon>Ecdysozoa</taxon>
        <taxon>Nematoda</taxon>
        <taxon>Chromadorea</taxon>
        <taxon>Rhabditida</taxon>
        <taxon>Rhabditina</taxon>
        <taxon>Rhabditomorpha</taxon>
        <taxon>Strongyloidea</taxon>
        <taxon>Strongylidae</taxon>
        <taxon>Oesophagostomum</taxon>
    </lineage>
</organism>
<dbReference type="OrthoDB" id="3542292at2759"/>
<dbReference type="EC" id="3.2.1.28" evidence="3 7"/>
<accession>A0A0B1SU26</accession>
<protein>
    <recommendedName>
        <fullName evidence="4 7">Trehalase</fullName>
        <ecNumber evidence="3 7">3.2.1.28</ecNumber>
    </recommendedName>
    <alternativeName>
        <fullName evidence="7">Alpha-trehalose glucohydrolase</fullName>
    </alternativeName>
</protein>
<comment type="catalytic activity">
    <reaction evidence="1 7">
        <text>alpha,alpha-trehalose + H2O = alpha-D-glucose + beta-D-glucose</text>
        <dbReference type="Rhea" id="RHEA:32675"/>
        <dbReference type="ChEBI" id="CHEBI:15377"/>
        <dbReference type="ChEBI" id="CHEBI:15903"/>
        <dbReference type="ChEBI" id="CHEBI:16551"/>
        <dbReference type="ChEBI" id="CHEBI:17925"/>
        <dbReference type="EC" id="3.2.1.28"/>
    </reaction>
</comment>
<sequence length="313" mass="36031">MSAESLKNETEKRLFYQNIASAAESGWDFSIRWFSDKDSLASIETTNILPVDLNAFMCYNIHILATLHGELGHRNKNKHWQQRYQEIRYAFNKIFYVEEAKGWYDFNFRTGKHNTDFYASMAAPLFTQCFEPLSTNKLDDLYNKLVELGVFNFTGGIPTSLQKSSTQQWDFPNGWSPLNHMMIEGLRKSDDPRLQHKALVLAEKWLFANYRVFQADNAMWEKYDVVSTKPRLGAGGEYDVQPGFGWTNGVALDLLYTYGDILTLPEDISDKTTKRVPSRQGRAFNAQSSVSNGCLLKLIIYTVILRLLYVHIL</sequence>
<dbReference type="SUPFAM" id="SSF48208">
    <property type="entry name" value="Six-hairpin glycosidases"/>
    <property type="match status" value="1"/>
</dbReference>
<dbReference type="PROSITE" id="PS00928">
    <property type="entry name" value="TREHALASE_2"/>
    <property type="match status" value="1"/>
</dbReference>
<dbReference type="EMBL" id="KN558759">
    <property type="protein sequence ID" value="KHJ87022.1"/>
    <property type="molecule type" value="Genomic_DNA"/>
</dbReference>
<dbReference type="PRINTS" id="PR00744">
    <property type="entry name" value="GLHYDRLASE37"/>
</dbReference>
<evidence type="ECO:0000256" key="3">
    <source>
        <dbReference type="ARBA" id="ARBA00012757"/>
    </source>
</evidence>
<keyword evidence="6 7" id="KW-0326">Glycosidase</keyword>
<comment type="similarity">
    <text evidence="2 7">Belongs to the glycosyl hydrolase 37 family.</text>
</comment>
<dbReference type="InterPro" id="IPR008928">
    <property type="entry name" value="6-hairpin_glycosidase_sf"/>
</dbReference>
<name>A0A0B1SU26_OESDE</name>
<dbReference type="PANTHER" id="PTHR23403:SF1">
    <property type="entry name" value="TREHALASE"/>
    <property type="match status" value="1"/>
</dbReference>
<keyword evidence="5 7" id="KW-0378">Hydrolase</keyword>
<dbReference type="GO" id="GO:0004555">
    <property type="term" value="F:alpha,alpha-trehalase activity"/>
    <property type="evidence" value="ECO:0007669"/>
    <property type="project" value="UniProtKB-EC"/>
</dbReference>